<proteinExistence type="predicted"/>
<accession>A0A8H3G411</accession>
<reference evidence="1" key="1">
    <citation type="submission" date="2021-03" db="EMBL/GenBank/DDBJ databases">
        <authorList>
            <person name="Tagirdzhanova G."/>
        </authorList>
    </citation>
    <scope>NUCLEOTIDE SEQUENCE</scope>
</reference>
<evidence type="ECO:0000313" key="1">
    <source>
        <dbReference type="EMBL" id="CAF9932676.1"/>
    </source>
</evidence>
<keyword evidence="2" id="KW-1185">Reference proteome</keyword>
<dbReference type="InterPro" id="IPR029058">
    <property type="entry name" value="AB_hydrolase_fold"/>
</dbReference>
<protein>
    <submittedName>
        <fullName evidence="1">Uncharacterized protein</fullName>
    </submittedName>
</protein>
<dbReference type="AlphaFoldDB" id="A0A8H3G411"/>
<dbReference type="SUPFAM" id="SSF53474">
    <property type="entry name" value="alpha/beta-Hydrolases"/>
    <property type="match status" value="1"/>
</dbReference>
<comment type="caution">
    <text evidence="1">The sequence shown here is derived from an EMBL/GenBank/DDBJ whole genome shotgun (WGS) entry which is preliminary data.</text>
</comment>
<dbReference type="EMBL" id="CAJPDQ010000046">
    <property type="protein sequence ID" value="CAF9932676.1"/>
    <property type="molecule type" value="Genomic_DNA"/>
</dbReference>
<dbReference type="Gene3D" id="3.40.50.1820">
    <property type="entry name" value="alpha/beta hydrolase"/>
    <property type="match status" value="1"/>
</dbReference>
<name>A0A8H3G411_9LECA</name>
<dbReference type="Proteomes" id="UP000664169">
    <property type="component" value="Unassembled WGS sequence"/>
</dbReference>
<evidence type="ECO:0000313" key="2">
    <source>
        <dbReference type="Proteomes" id="UP000664169"/>
    </source>
</evidence>
<organism evidence="1 2">
    <name type="scientific">Gomphillus americanus</name>
    <dbReference type="NCBI Taxonomy" id="1940652"/>
    <lineage>
        <taxon>Eukaryota</taxon>
        <taxon>Fungi</taxon>
        <taxon>Dikarya</taxon>
        <taxon>Ascomycota</taxon>
        <taxon>Pezizomycotina</taxon>
        <taxon>Lecanoromycetes</taxon>
        <taxon>OSLEUM clade</taxon>
        <taxon>Ostropomycetidae</taxon>
        <taxon>Ostropales</taxon>
        <taxon>Graphidaceae</taxon>
        <taxon>Gomphilloideae</taxon>
        <taxon>Gomphillus</taxon>
    </lineage>
</organism>
<gene>
    <name evidence="1" type="ORF">GOMPHAMPRED_006640</name>
</gene>
<sequence>MSRHYKLGKYGLGLLNGFTKYIHSHTGVPSFDTQATSKAFDNALDVFITGDTGFKKETCKIYSWKTGWQSSSQSDGQVNTASVLGMSGYLKDLDANVVFLVGTRTPLEASASFNFSGNARTVPLVEACQLPPDTILKYLGKQIPIAGEIKESVANFSRMNEKEKISFNDQCKEGISKLNKDKPVYIFAHSLGTVRAMIFLTHLLEAGKFPECIAILAGGFGALDNEAAKLFEDLGVEIINCQIVGDPVVESNWLNTPGVLRVAGKIFRARISTNWWYQNPLKLHSLTSYHSLFRGAKPLYHDIANGKEYPEQKDLPVEEDIKDATAEYKALAAELRDSKEKPKS</sequence>